<feature type="signal peptide" evidence="21">
    <location>
        <begin position="1"/>
        <end position="21"/>
    </location>
</feature>
<dbReference type="InterPro" id="IPR036962">
    <property type="entry name" value="Glyco_hydro_3_N_sf"/>
</dbReference>
<dbReference type="Pfam" id="PF01915">
    <property type="entry name" value="Glyco_hydro_3_C"/>
    <property type="match status" value="1"/>
</dbReference>
<evidence type="ECO:0000256" key="7">
    <source>
        <dbReference type="ARBA" id="ARBA00022729"/>
    </source>
</evidence>
<reference evidence="23" key="1">
    <citation type="submission" date="2013-12" db="EMBL/GenBank/DDBJ databases">
        <authorList>
            <person name="Genoscope - CEA"/>
        </authorList>
    </citation>
    <scope>NUCLEOTIDE SEQUENCE</scope>
    <source>
        <strain evidence="23">CBS 1993</strain>
    </source>
</reference>
<dbReference type="InterPro" id="IPR036881">
    <property type="entry name" value="Glyco_hydro_3_C_sf"/>
</dbReference>
<comment type="pathway">
    <text evidence="3">Glycan metabolism; cellulose degradation.</text>
</comment>
<sequence length="808" mass="88321">MKLSILAASVCVARLTIHASAESISEKELANLEHWWSYNRSEAVYPSPEMAGSGDWEFAYNKAVEMVSQMTNEEKVNLTFGYTSETTSCGGMIPGVPDLGFEGMCFQDAGNGVRGTDMVNSYASGVHVGAAWNRQLAYDRAYYMGAEFKRKGANVHLGPVVGPVGRLATGGRNWEGFSSDPYLTGSLAAETISGLQKNVIACVKHFIANEQETNRNPPLRAPELYNQSVSSNLDDKAMHEVYLWPFYDAIKAGAGSVMASYNRINNSYACQNSKALNGLLKTELGFEGFVVSDWDAQHTGIASANAGLDMAMPDSVYWEDGLLEAVKNGTVSQERLDDMATRIVAAWYRFARFDDPGHGLPLSILEPHELVDARDPNSKSTIFQGAVEGHVLVKNVDSALPLKKPKFLSLFGYDGIAAEINNQGEGSLSLFSLGFLNTLQYENGTILDHDILMDVFLSSYSAGSTGPGVAYNGTLFTGGGSGSNTPAYIDAPFNAFTQKAYEDGTFLSWDFSTPEPLVNPASEACIVFINAMSTEGYDRPYLRDPYSDNLVESVADQCANTIVVIHNAGIRLVDEWIDHENVTAVIMAHLPGQDTGRALVEVMYGKQSPSGRLPYTVAKNESDYGSLLYPTRPEGDLDLYFPQSNFTEGVYIDYKSFIKRNVTPRYEFGYGLTYTTFDYSNLEIQTVTSNHSYLPPDDIVLEGGLASLWDILASVKVTVTNTGDVAAAEVAQLYVGIPHGPKKVLRGYGKQSIQPGESAEYVFDLTRRDLSTWDVITQNWVLQAGSYPVYVGKSVLDIQLTGKLEFTN</sequence>
<feature type="domain" description="Fibronectin type III-like" evidence="22">
    <location>
        <begin position="729"/>
        <end position="795"/>
    </location>
</feature>
<comment type="subcellular location">
    <subcellularLocation>
        <location evidence="2">Secreted</location>
    </subcellularLocation>
</comment>
<dbReference type="SUPFAM" id="SSF51445">
    <property type="entry name" value="(Trans)glycosidases"/>
    <property type="match status" value="1"/>
</dbReference>
<dbReference type="Gene3D" id="3.20.20.300">
    <property type="entry name" value="Glycoside hydrolase, family 3, N-terminal domain"/>
    <property type="match status" value="1"/>
</dbReference>
<dbReference type="Proteomes" id="UP000019384">
    <property type="component" value="Unassembled WGS sequence"/>
</dbReference>
<proteinExistence type="inferred from homology"/>
<feature type="chain" id="PRO_5004878676" description="Probable beta-glucosidase M" evidence="21">
    <location>
        <begin position="22"/>
        <end position="808"/>
    </location>
</feature>
<evidence type="ECO:0000256" key="4">
    <source>
        <dbReference type="ARBA" id="ARBA00005336"/>
    </source>
</evidence>
<dbReference type="Pfam" id="PF00933">
    <property type="entry name" value="Glyco_hydro_3"/>
    <property type="match status" value="1"/>
</dbReference>
<evidence type="ECO:0000256" key="1">
    <source>
        <dbReference type="ARBA" id="ARBA00000448"/>
    </source>
</evidence>
<reference evidence="23" key="2">
    <citation type="submission" date="2014-02" db="EMBL/GenBank/DDBJ databases">
        <title>Complete DNA sequence of /Kuraishia capsulata/ illustrates novel genomic features among budding yeasts (/Saccharomycotina/).</title>
        <authorList>
            <person name="Morales L."/>
            <person name="Noel B."/>
            <person name="Porcel B."/>
            <person name="Marcet-Houben M."/>
            <person name="Hullo M-F."/>
            <person name="Sacerdot C."/>
            <person name="Tekaia F."/>
            <person name="Leh-Louis V."/>
            <person name="Despons L."/>
            <person name="Khanna V."/>
            <person name="Aury J-M."/>
            <person name="Barbe V."/>
            <person name="Couloux A."/>
            <person name="Labadie K."/>
            <person name="Pelletier E."/>
            <person name="Souciet J-L."/>
            <person name="Boekhout T."/>
            <person name="Gabaldon T."/>
            <person name="Wincker P."/>
            <person name="Dujon B."/>
        </authorList>
    </citation>
    <scope>NUCLEOTIDE SEQUENCE</scope>
    <source>
        <strain evidence="23">CBS 1993</strain>
    </source>
</reference>
<dbReference type="PRINTS" id="PR00133">
    <property type="entry name" value="GLHYDRLASE3"/>
</dbReference>
<keyword evidence="11" id="KW-0119">Carbohydrate metabolism</keyword>
<evidence type="ECO:0000256" key="17">
    <source>
        <dbReference type="ARBA" id="ARBA00039571"/>
    </source>
</evidence>
<evidence type="ECO:0000256" key="9">
    <source>
        <dbReference type="ARBA" id="ARBA00023001"/>
    </source>
</evidence>
<evidence type="ECO:0000256" key="3">
    <source>
        <dbReference type="ARBA" id="ARBA00004987"/>
    </source>
</evidence>
<evidence type="ECO:0000256" key="11">
    <source>
        <dbReference type="ARBA" id="ARBA00023277"/>
    </source>
</evidence>
<dbReference type="SUPFAM" id="SSF52279">
    <property type="entry name" value="Beta-D-glucan exohydrolase, C-terminal domain"/>
    <property type="match status" value="1"/>
</dbReference>
<evidence type="ECO:0000256" key="12">
    <source>
        <dbReference type="ARBA" id="ARBA00023295"/>
    </source>
</evidence>
<dbReference type="InterPro" id="IPR013783">
    <property type="entry name" value="Ig-like_fold"/>
</dbReference>
<dbReference type="Gene3D" id="2.60.40.10">
    <property type="entry name" value="Immunoglobulins"/>
    <property type="match status" value="1"/>
</dbReference>
<dbReference type="STRING" id="1382522.W6MWZ4"/>
<evidence type="ECO:0000256" key="10">
    <source>
        <dbReference type="ARBA" id="ARBA00023180"/>
    </source>
</evidence>
<name>W6MWZ4_9ASCO</name>
<keyword evidence="12" id="KW-0326">Glycosidase</keyword>
<evidence type="ECO:0000256" key="16">
    <source>
        <dbReference type="ARBA" id="ARBA00032594"/>
    </source>
</evidence>
<accession>W6MWZ4</accession>
<evidence type="ECO:0000256" key="15">
    <source>
        <dbReference type="ARBA" id="ARBA00032194"/>
    </source>
</evidence>
<dbReference type="SMART" id="SM01217">
    <property type="entry name" value="Fn3_like"/>
    <property type="match status" value="1"/>
</dbReference>
<dbReference type="GO" id="GO:0030245">
    <property type="term" value="P:cellulose catabolic process"/>
    <property type="evidence" value="ECO:0007669"/>
    <property type="project" value="UniProtKB-KW"/>
</dbReference>
<keyword evidence="24" id="KW-1185">Reference proteome</keyword>
<evidence type="ECO:0000259" key="22">
    <source>
        <dbReference type="SMART" id="SM01217"/>
    </source>
</evidence>
<dbReference type="FunFam" id="3.20.20.300:FF:000002">
    <property type="entry name" value="Probable beta-glucosidase"/>
    <property type="match status" value="1"/>
</dbReference>
<dbReference type="EC" id="3.2.1.21" evidence="5"/>
<dbReference type="InterPro" id="IPR002772">
    <property type="entry name" value="Glyco_hydro_3_C"/>
</dbReference>
<dbReference type="OrthoDB" id="416222at2759"/>
<dbReference type="AlphaFoldDB" id="W6MWZ4"/>
<evidence type="ECO:0000256" key="13">
    <source>
        <dbReference type="ARBA" id="ARBA00023326"/>
    </source>
</evidence>
<dbReference type="Gene3D" id="3.40.50.1700">
    <property type="entry name" value="Glycoside hydrolase family 3 C-terminal domain"/>
    <property type="match status" value="1"/>
</dbReference>
<dbReference type="GeneID" id="34521405"/>
<evidence type="ECO:0000256" key="20">
    <source>
        <dbReference type="ARBA" id="ARBA00041805"/>
    </source>
</evidence>
<keyword evidence="8" id="KW-0378">Hydrolase</keyword>
<evidence type="ECO:0000256" key="19">
    <source>
        <dbReference type="ARBA" id="ARBA00041589"/>
    </source>
</evidence>
<gene>
    <name evidence="23" type="ORF">KUCA_T00004005001</name>
</gene>
<dbReference type="GO" id="GO:0005576">
    <property type="term" value="C:extracellular region"/>
    <property type="evidence" value="ECO:0007669"/>
    <property type="project" value="UniProtKB-SubCell"/>
</dbReference>
<evidence type="ECO:0000313" key="24">
    <source>
        <dbReference type="Proteomes" id="UP000019384"/>
    </source>
</evidence>
<comment type="similarity">
    <text evidence="4">Belongs to the glycosyl hydrolase 3 family.</text>
</comment>
<evidence type="ECO:0000313" key="23">
    <source>
        <dbReference type="EMBL" id="CDK28025.1"/>
    </source>
</evidence>
<evidence type="ECO:0000256" key="5">
    <source>
        <dbReference type="ARBA" id="ARBA00012744"/>
    </source>
</evidence>
<dbReference type="FunFam" id="3.40.50.1700:FF:000008">
    <property type="entry name" value="Beta-glucosidase"/>
    <property type="match status" value="1"/>
</dbReference>
<dbReference type="GO" id="GO:0008422">
    <property type="term" value="F:beta-glucosidase activity"/>
    <property type="evidence" value="ECO:0007669"/>
    <property type="project" value="UniProtKB-EC"/>
</dbReference>
<dbReference type="EMBL" id="HG793129">
    <property type="protein sequence ID" value="CDK28025.1"/>
    <property type="molecule type" value="Genomic_DNA"/>
</dbReference>
<dbReference type="InterPro" id="IPR050288">
    <property type="entry name" value="Cellulose_deg_GH3"/>
</dbReference>
<evidence type="ECO:0000256" key="21">
    <source>
        <dbReference type="SAM" id="SignalP"/>
    </source>
</evidence>
<keyword evidence="10" id="KW-0325">Glycoprotein</keyword>
<dbReference type="InterPro" id="IPR001764">
    <property type="entry name" value="Glyco_hydro_3_N"/>
</dbReference>
<dbReference type="PANTHER" id="PTHR42715">
    <property type="entry name" value="BETA-GLUCOSIDASE"/>
    <property type="match status" value="1"/>
</dbReference>
<dbReference type="PANTHER" id="PTHR42715:SF5">
    <property type="entry name" value="BETA-GLUCOSIDASE M-RELATED"/>
    <property type="match status" value="1"/>
</dbReference>
<keyword evidence="9" id="KW-0136">Cellulose degradation</keyword>
<keyword evidence="13" id="KW-0624">Polysaccharide degradation</keyword>
<keyword evidence="7 21" id="KW-0732">Signal</keyword>
<dbReference type="Pfam" id="PF14310">
    <property type="entry name" value="Fn3-like"/>
    <property type="match status" value="1"/>
</dbReference>
<evidence type="ECO:0000256" key="6">
    <source>
        <dbReference type="ARBA" id="ARBA00022525"/>
    </source>
</evidence>
<evidence type="ECO:0000256" key="14">
    <source>
        <dbReference type="ARBA" id="ARBA00031448"/>
    </source>
</evidence>
<evidence type="ECO:0000256" key="8">
    <source>
        <dbReference type="ARBA" id="ARBA00022801"/>
    </source>
</evidence>
<dbReference type="InterPro" id="IPR017853">
    <property type="entry name" value="GH"/>
</dbReference>
<dbReference type="HOGENOM" id="CLU_004542_2_1_1"/>
<organism evidence="23 24">
    <name type="scientific">Kuraishia capsulata CBS 1993</name>
    <dbReference type="NCBI Taxonomy" id="1382522"/>
    <lineage>
        <taxon>Eukaryota</taxon>
        <taxon>Fungi</taxon>
        <taxon>Dikarya</taxon>
        <taxon>Ascomycota</taxon>
        <taxon>Saccharomycotina</taxon>
        <taxon>Pichiomycetes</taxon>
        <taxon>Pichiales</taxon>
        <taxon>Pichiaceae</taxon>
        <taxon>Kuraishia</taxon>
    </lineage>
</organism>
<evidence type="ECO:0000256" key="2">
    <source>
        <dbReference type="ARBA" id="ARBA00004613"/>
    </source>
</evidence>
<keyword evidence="6" id="KW-0964">Secreted</keyword>
<comment type="catalytic activity">
    <reaction evidence="1">
        <text>Hydrolysis of terminal, non-reducing beta-D-glucosyl residues with release of beta-D-glucose.</text>
        <dbReference type="EC" id="3.2.1.21"/>
    </reaction>
</comment>
<dbReference type="RefSeq" id="XP_022460017.1">
    <property type="nucleotide sequence ID" value="XM_022600698.1"/>
</dbReference>
<dbReference type="InterPro" id="IPR026891">
    <property type="entry name" value="Fn3-like"/>
</dbReference>
<dbReference type="FunFam" id="2.60.40.10:FF:000757">
    <property type="entry name" value="Beta-glucosidase G"/>
    <property type="match status" value="1"/>
</dbReference>
<protein>
    <recommendedName>
        <fullName evidence="17">Probable beta-glucosidase M</fullName>
        <ecNumber evidence="5">3.2.1.21</ecNumber>
    </recommendedName>
    <alternativeName>
        <fullName evidence="16">Beta-D-glucoside glucohydrolase</fullName>
    </alternativeName>
    <alternativeName>
        <fullName evidence="18">Beta-D-glucoside glucohydrolase M</fullName>
    </alternativeName>
    <alternativeName>
        <fullName evidence="14">Cellobiase</fullName>
    </alternativeName>
    <alternativeName>
        <fullName evidence="19">Cellobiase M</fullName>
    </alternativeName>
    <alternativeName>
        <fullName evidence="15">Gentiobiase</fullName>
    </alternativeName>
    <alternativeName>
        <fullName evidence="20">Gentiobiase M</fullName>
    </alternativeName>
</protein>
<evidence type="ECO:0000256" key="18">
    <source>
        <dbReference type="ARBA" id="ARBA00041282"/>
    </source>
</evidence>